<protein>
    <submittedName>
        <fullName evidence="2">Putative nucleotidyltransferase with HDIG domain</fullName>
    </submittedName>
</protein>
<dbReference type="RefSeq" id="WP_179797116.1">
    <property type="nucleotide sequence ID" value="NZ_BAABHP010000002.1"/>
</dbReference>
<dbReference type="AlphaFoldDB" id="A0A7Y9J8W2"/>
<gene>
    <name evidence="2" type="ORF">BJ983_005952</name>
</gene>
<dbReference type="Proteomes" id="UP000535890">
    <property type="component" value="Unassembled WGS sequence"/>
</dbReference>
<sequence>MVEFDEAFVLSESLLAEPLPDRWRHVQAVASEASRLGGLDGVDAEDLRVAAILHDIGYAPAIAHERFHPLDGARFLAREGCSDRVVALVARHSCAVVEAQLRQVVGVEYYVDEVSPTRDALWYCDATTGPQGQRLTADERWAEIRHRYGAGNVVTAFLDQAEPELRAAVDRTLSRMSTAGIPI</sequence>
<dbReference type="GO" id="GO:0016740">
    <property type="term" value="F:transferase activity"/>
    <property type="evidence" value="ECO:0007669"/>
    <property type="project" value="UniProtKB-KW"/>
</dbReference>
<dbReference type="NCBIfam" id="TIGR00277">
    <property type="entry name" value="HDIG"/>
    <property type="match status" value="1"/>
</dbReference>
<dbReference type="InterPro" id="IPR006675">
    <property type="entry name" value="HDIG_dom"/>
</dbReference>
<dbReference type="Pfam" id="PF01966">
    <property type="entry name" value="HD"/>
    <property type="match status" value="1"/>
</dbReference>
<organism evidence="2 3">
    <name type="scientific">Actinomycetospora corticicola</name>
    <dbReference type="NCBI Taxonomy" id="663602"/>
    <lineage>
        <taxon>Bacteria</taxon>
        <taxon>Bacillati</taxon>
        <taxon>Actinomycetota</taxon>
        <taxon>Actinomycetes</taxon>
        <taxon>Pseudonocardiales</taxon>
        <taxon>Pseudonocardiaceae</taxon>
        <taxon>Actinomycetospora</taxon>
    </lineage>
</organism>
<dbReference type="InterPro" id="IPR003607">
    <property type="entry name" value="HD/PDEase_dom"/>
</dbReference>
<name>A0A7Y9J8W2_9PSEU</name>
<keyword evidence="3" id="KW-1185">Reference proteome</keyword>
<evidence type="ECO:0000313" key="2">
    <source>
        <dbReference type="EMBL" id="NYD39850.1"/>
    </source>
</evidence>
<dbReference type="InterPro" id="IPR006674">
    <property type="entry name" value="HD_domain"/>
</dbReference>
<comment type="caution">
    <text evidence="2">The sequence shown here is derived from an EMBL/GenBank/DDBJ whole genome shotgun (WGS) entry which is preliminary data.</text>
</comment>
<dbReference type="CDD" id="cd00077">
    <property type="entry name" value="HDc"/>
    <property type="match status" value="1"/>
</dbReference>
<proteinExistence type="predicted"/>
<keyword evidence="2" id="KW-0808">Transferase</keyword>
<dbReference type="EMBL" id="JACCBN010000001">
    <property type="protein sequence ID" value="NYD39850.1"/>
    <property type="molecule type" value="Genomic_DNA"/>
</dbReference>
<accession>A0A7Y9J8W2</accession>
<dbReference type="Gene3D" id="1.10.3210.10">
    <property type="entry name" value="Hypothetical protein af1432"/>
    <property type="match status" value="1"/>
</dbReference>
<feature type="domain" description="HD" evidence="1">
    <location>
        <begin position="22"/>
        <end position="97"/>
    </location>
</feature>
<evidence type="ECO:0000313" key="3">
    <source>
        <dbReference type="Proteomes" id="UP000535890"/>
    </source>
</evidence>
<evidence type="ECO:0000259" key="1">
    <source>
        <dbReference type="Pfam" id="PF01966"/>
    </source>
</evidence>
<dbReference type="SUPFAM" id="SSF109604">
    <property type="entry name" value="HD-domain/PDEase-like"/>
    <property type="match status" value="1"/>
</dbReference>
<reference evidence="2 3" key="1">
    <citation type="submission" date="2020-07" db="EMBL/GenBank/DDBJ databases">
        <title>Sequencing the genomes of 1000 actinobacteria strains.</title>
        <authorList>
            <person name="Klenk H.-P."/>
        </authorList>
    </citation>
    <scope>NUCLEOTIDE SEQUENCE [LARGE SCALE GENOMIC DNA]</scope>
    <source>
        <strain evidence="2 3">DSM 45772</strain>
    </source>
</reference>